<dbReference type="NCBIfam" id="TIGR02480">
    <property type="entry name" value="fliN"/>
    <property type="match status" value="1"/>
</dbReference>
<evidence type="ECO:0000256" key="3">
    <source>
        <dbReference type="ARBA" id="ARBA00022475"/>
    </source>
</evidence>
<evidence type="ECO:0000256" key="2">
    <source>
        <dbReference type="ARBA" id="ARBA00009226"/>
    </source>
</evidence>
<dbReference type="OrthoDB" id="9773459at2"/>
<name>A0A2S3ZX54_ARTGL</name>
<dbReference type="PRINTS" id="PR00956">
    <property type="entry name" value="FLGMOTORFLIN"/>
</dbReference>
<dbReference type="GO" id="GO:0006935">
    <property type="term" value="P:chemotaxis"/>
    <property type="evidence" value="ECO:0007669"/>
    <property type="project" value="UniProtKB-KW"/>
</dbReference>
<dbReference type="EMBL" id="PPXC01000005">
    <property type="protein sequence ID" value="POH73856.1"/>
    <property type="molecule type" value="Genomic_DNA"/>
</dbReference>
<reference evidence="9 10" key="1">
    <citation type="submission" date="2018-01" db="EMBL/GenBank/DDBJ databases">
        <title>Arthrobacter sp. nov., from glaciers in China.</title>
        <authorList>
            <person name="Liu Q."/>
            <person name="Xin Y.-H."/>
        </authorList>
    </citation>
    <scope>NUCLEOTIDE SEQUENCE [LARGE SCALE GENOMIC DNA]</scope>
    <source>
        <strain evidence="9 10">HLT2-12-2</strain>
    </source>
</reference>
<evidence type="ECO:0000313" key="9">
    <source>
        <dbReference type="EMBL" id="POH73856.1"/>
    </source>
</evidence>
<dbReference type="InterPro" id="IPR012826">
    <property type="entry name" value="FliN"/>
</dbReference>
<evidence type="ECO:0000256" key="6">
    <source>
        <dbReference type="ARBA" id="ARBA00023136"/>
    </source>
</evidence>
<dbReference type="AlphaFoldDB" id="A0A2S3ZX54"/>
<proteinExistence type="inferred from homology"/>
<comment type="similarity">
    <text evidence="2">Belongs to the FliN/MopA/SpaO family.</text>
</comment>
<keyword evidence="10" id="KW-1185">Reference proteome</keyword>
<accession>A0A2S3ZX54</accession>
<keyword evidence="5" id="KW-0283">Flagellar rotation</keyword>
<dbReference type="PANTHER" id="PTHR43484:SF1">
    <property type="entry name" value="FLAGELLAR MOTOR SWITCH PROTEIN FLIN"/>
    <property type="match status" value="1"/>
</dbReference>
<dbReference type="Pfam" id="PF01052">
    <property type="entry name" value="FliMN_C"/>
    <property type="match status" value="1"/>
</dbReference>
<sequence length="230" mass="22979">MSTTLATQAAASALVTLLPSPSPLSASLQPAGAVPAGTMGVAVDYVGPQSAELALVLSSRAADSLRVAGGAGPFSLADVLRPAFEAATAELGSGVLGEVSEHDSAALFADSGAAVFQVLDGGAGQDPFAWLAIKIRNSAGNGGGELSAAKLGRIHDVEMALSVVIGRTRMSVANVLGLEPGNVVDLDRSAGSPADVLLNGRLIAHGEVVVVDQDYAVRITKILDTAETVG</sequence>
<dbReference type="Proteomes" id="UP000237061">
    <property type="component" value="Unassembled WGS sequence"/>
</dbReference>
<comment type="caution">
    <text evidence="9">The sequence shown here is derived from an EMBL/GenBank/DDBJ whole genome shotgun (WGS) entry which is preliminary data.</text>
</comment>
<feature type="signal peptide" evidence="7">
    <location>
        <begin position="1"/>
        <end position="26"/>
    </location>
</feature>
<feature type="domain" description="Flagellar motor switch protein FliN-like C-terminal" evidence="8">
    <location>
        <begin position="153"/>
        <end position="223"/>
    </location>
</feature>
<keyword evidence="9" id="KW-0282">Flagellum</keyword>
<dbReference type="GO" id="GO:0071973">
    <property type="term" value="P:bacterial-type flagellum-dependent cell motility"/>
    <property type="evidence" value="ECO:0007669"/>
    <property type="project" value="InterPro"/>
</dbReference>
<keyword evidence="9" id="KW-0969">Cilium</keyword>
<keyword evidence="9" id="KW-0966">Cell projection</keyword>
<feature type="chain" id="PRO_5015778360" evidence="7">
    <location>
        <begin position="27"/>
        <end position="230"/>
    </location>
</feature>
<dbReference type="Gene3D" id="2.30.330.10">
    <property type="entry name" value="SpoA-like"/>
    <property type="match status" value="1"/>
</dbReference>
<evidence type="ECO:0000256" key="7">
    <source>
        <dbReference type="SAM" id="SignalP"/>
    </source>
</evidence>
<dbReference type="PANTHER" id="PTHR43484">
    <property type="match status" value="1"/>
</dbReference>
<dbReference type="InterPro" id="IPR036429">
    <property type="entry name" value="SpoA-like_sf"/>
</dbReference>
<evidence type="ECO:0000256" key="1">
    <source>
        <dbReference type="ARBA" id="ARBA00004413"/>
    </source>
</evidence>
<dbReference type="InterPro" id="IPR001543">
    <property type="entry name" value="FliN-like_C"/>
</dbReference>
<evidence type="ECO:0000259" key="8">
    <source>
        <dbReference type="Pfam" id="PF01052"/>
    </source>
</evidence>
<evidence type="ECO:0000256" key="5">
    <source>
        <dbReference type="ARBA" id="ARBA00022779"/>
    </source>
</evidence>
<gene>
    <name evidence="9" type="primary">fliN</name>
    <name evidence="9" type="ORF">CVS27_08015</name>
</gene>
<evidence type="ECO:0000313" key="10">
    <source>
        <dbReference type="Proteomes" id="UP000237061"/>
    </source>
</evidence>
<evidence type="ECO:0000256" key="4">
    <source>
        <dbReference type="ARBA" id="ARBA00022500"/>
    </source>
</evidence>
<keyword evidence="4" id="KW-0145">Chemotaxis</keyword>
<protein>
    <submittedName>
        <fullName evidence="9">Flagellar motor switch protein FliN</fullName>
    </submittedName>
</protein>
<keyword evidence="6" id="KW-0472">Membrane</keyword>
<comment type="subcellular location">
    <subcellularLocation>
        <location evidence="1">Cell membrane</location>
        <topology evidence="1">Peripheral membrane protein</topology>
        <orientation evidence="1">Cytoplasmic side</orientation>
    </subcellularLocation>
</comment>
<dbReference type="SUPFAM" id="SSF101801">
    <property type="entry name" value="Surface presentation of antigens (SPOA)"/>
    <property type="match status" value="1"/>
</dbReference>
<dbReference type="InterPro" id="IPR051469">
    <property type="entry name" value="FliN/MopA/SpaO"/>
</dbReference>
<dbReference type="GO" id="GO:0003774">
    <property type="term" value="F:cytoskeletal motor activity"/>
    <property type="evidence" value="ECO:0007669"/>
    <property type="project" value="InterPro"/>
</dbReference>
<keyword evidence="3" id="KW-1003">Cell membrane</keyword>
<keyword evidence="7" id="KW-0732">Signal</keyword>
<dbReference type="GO" id="GO:0009425">
    <property type="term" value="C:bacterial-type flagellum basal body"/>
    <property type="evidence" value="ECO:0007669"/>
    <property type="project" value="InterPro"/>
</dbReference>
<organism evidence="9 10">
    <name type="scientific">Arthrobacter glacialis</name>
    <dbReference type="NCBI Taxonomy" id="1664"/>
    <lineage>
        <taxon>Bacteria</taxon>
        <taxon>Bacillati</taxon>
        <taxon>Actinomycetota</taxon>
        <taxon>Actinomycetes</taxon>
        <taxon>Micrococcales</taxon>
        <taxon>Micrococcaceae</taxon>
        <taxon>Arthrobacter</taxon>
    </lineage>
</organism>
<dbReference type="RefSeq" id="WP_103465211.1">
    <property type="nucleotide sequence ID" value="NZ_PPXB01000005.1"/>
</dbReference>
<dbReference type="GO" id="GO:0005886">
    <property type="term" value="C:plasma membrane"/>
    <property type="evidence" value="ECO:0007669"/>
    <property type="project" value="UniProtKB-SubCell"/>
</dbReference>
<dbReference type="InterPro" id="IPR001172">
    <property type="entry name" value="FliN_T3SS_HrcQb"/>
</dbReference>